<evidence type="ECO:0000313" key="2">
    <source>
        <dbReference type="EMBL" id="SDD01082.1"/>
    </source>
</evidence>
<dbReference type="Pfam" id="PF07676">
    <property type="entry name" value="PD40"/>
    <property type="match status" value="1"/>
</dbReference>
<dbReference type="Pfam" id="PF05787">
    <property type="entry name" value="PhoX"/>
    <property type="match status" value="1"/>
</dbReference>
<feature type="signal peptide" evidence="1">
    <location>
        <begin position="1"/>
        <end position="29"/>
    </location>
</feature>
<evidence type="ECO:0000256" key="1">
    <source>
        <dbReference type="SAM" id="SignalP"/>
    </source>
</evidence>
<keyword evidence="1" id="KW-0732">Signal</keyword>
<keyword evidence="3" id="KW-1185">Reference proteome</keyword>
<dbReference type="Proteomes" id="UP000199501">
    <property type="component" value="Unassembled WGS sequence"/>
</dbReference>
<dbReference type="RefSeq" id="WP_091450634.1">
    <property type="nucleotide sequence ID" value="NZ_FMZZ01000006.1"/>
</dbReference>
<dbReference type="PANTHER" id="PTHR35399:SF2">
    <property type="entry name" value="DUF839 DOMAIN-CONTAINING PROTEIN"/>
    <property type="match status" value="1"/>
</dbReference>
<feature type="chain" id="PRO_5011432019" evidence="1">
    <location>
        <begin position="30"/>
        <end position="386"/>
    </location>
</feature>
<dbReference type="InterPro" id="IPR006311">
    <property type="entry name" value="TAT_signal"/>
</dbReference>
<dbReference type="AlphaFoldDB" id="A0A1G6R8Y6"/>
<protein>
    <submittedName>
        <fullName evidence="2">WD40-like Beta Propeller Repeat</fullName>
    </submittedName>
</protein>
<name>A0A1G6R8Y6_9PSEU</name>
<dbReference type="SUPFAM" id="SSF63825">
    <property type="entry name" value="YWTD domain"/>
    <property type="match status" value="1"/>
</dbReference>
<gene>
    <name evidence="2" type="ORF">SAMN05216174_106221</name>
</gene>
<dbReference type="PANTHER" id="PTHR35399">
    <property type="entry name" value="SLR8030 PROTEIN"/>
    <property type="match status" value="1"/>
</dbReference>
<reference evidence="3" key="1">
    <citation type="submission" date="2016-10" db="EMBL/GenBank/DDBJ databases">
        <authorList>
            <person name="Varghese N."/>
            <person name="Submissions S."/>
        </authorList>
    </citation>
    <scope>NUCLEOTIDE SEQUENCE [LARGE SCALE GENOMIC DNA]</scope>
    <source>
        <strain evidence="3">IBRC-M 10403</strain>
    </source>
</reference>
<accession>A0A1G6R8Y6</accession>
<dbReference type="InterPro" id="IPR011659">
    <property type="entry name" value="WD40"/>
</dbReference>
<dbReference type="PROSITE" id="PS51318">
    <property type="entry name" value="TAT"/>
    <property type="match status" value="1"/>
</dbReference>
<dbReference type="EMBL" id="FMZZ01000006">
    <property type="protein sequence ID" value="SDD01082.1"/>
    <property type="molecule type" value="Genomic_DNA"/>
</dbReference>
<proteinExistence type="predicted"/>
<dbReference type="OrthoDB" id="5169219at2"/>
<organism evidence="2 3">
    <name type="scientific">Actinokineospora iranica</name>
    <dbReference type="NCBI Taxonomy" id="1271860"/>
    <lineage>
        <taxon>Bacteria</taxon>
        <taxon>Bacillati</taxon>
        <taxon>Actinomycetota</taxon>
        <taxon>Actinomycetes</taxon>
        <taxon>Pseudonocardiales</taxon>
        <taxon>Pseudonocardiaceae</taxon>
        <taxon>Actinokineospora</taxon>
    </lineage>
</organism>
<dbReference type="InterPro" id="IPR008557">
    <property type="entry name" value="PhoX"/>
</dbReference>
<evidence type="ECO:0000313" key="3">
    <source>
        <dbReference type="Proteomes" id="UP000199501"/>
    </source>
</evidence>
<sequence length="386" mass="40118">MERRNFLRVAVVGGAAAAFGGASWGTAFAATAQPGPSPYGALQAADANGIRLPAGFTSRVIARTGQKVAGTNYTWHAAPDGGACFADGTGWIYVSNSEVSSTGGVGAVKFNSTGQITGAYRTLSNTNVNCAGGATPWNTWLSCEEVSNGRVFETDPWGVNPAVARPAMGIFKHEACAADADHGYIYLTEDVSDGCFYRFRPNTWGNLSSGTLQVMVGSNSQTSGSVTWANVPDPDGSPTATRNQVSGAKRFNGGEGCYYAAGTCWFTTKGDNRVWAYNANNSTISLTYDDSLVTSGTAPLTGVDNVTRTSSGDLFVAEDGGNMEICIITPAGVVAPFLRISGQSSSEITGPAFSPNGKRLYFSSQRGTTGSSSGGITYEVTGPFRS</sequence>
<dbReference type="STRING" id="1271860.SAMN05216174_106221"/>